<dbReference type="InterPro" id="IPR014729">
    <property type="entry name" value="Rossmann-like_a/b/a_fold"/>
</dbReference>
<dbReference type="InterPro" id="IPR006016">
    <property type="entry name" value="UspA"/>
</dbReference>
<organism evidence="2">
    <name type="scientific">uncultured Desulfovibrio sp</name>
    <dbReference type="NCBI Taxonomy" id="167968"/>
    <lineage>
        <taxon>Bacteria</taxon>
        <taxon>Pseudomonadati</taxon>
        <taxon>Thermodesulfobacteriota</taxon>
        <taxon>Desulfovibrionia</taxon>
        <taxon>Desulfovibrionales</taxon>
        <taxon>Desulfovibrionaceae</taxon>
        <taxon>Desulfovibrio</taxon>
        <taxon>environmental samples</taxon>
    </lineage>
</organism>
<dbReference type="Gene3D" id="3.40.50.620">
    <property type="entry name" value="HUPs"/>
    <property type="match status" value="1"/>
</dbReference>
<dbReference type="SUPFAM" id="SSF52402">
    <property type="entry name" value="Adenine nucleotide alpha hydrolases-like"/>
    <property type="match status" value="1"/>
</dbReference>
<sequence length="187" mass="20511">MVVGRNVHRFIRTGLVVKTGPAGGLGSHRCGRRSLIFLPKNEGLLWNLRRSWPLLTVVKRPISVGSGRIATPRSSRRNNSPTCVVGILPATTSGMAATTDLTIDAIKSLAEQTGQDAVKWLQDKNIRAELHIATGYSVETIVSEAKRLNCDAIVLGHRHCTFWMRLLEQSTCEVLLDAATCPLMITR</sequence>
<reference evidence="2" key="1">
    <citation type="submission" date="2016-04" db="EMBL/GenBank/DDBJ databases">
        <authorList>
            <person name="Evans L.H."/>
            <person name="Alamgir A."/>
            <person name="Owens N."/>
            <person name="Weber N.D."/>
            <person name="Virtaneva K."/>
            <person name="Barbian K."/>
            <person name="Babar A."/>
            <person name="Rosenke K."/>
        </authorList>
    </citation>
    <scope>NUCLEOTIDE SEQUENCE</scope>
    <source>
        <strain evidence="2">92-2</strain>
    </source>
</reference>
<protein>
    <recommendedName>
        <fullName evidence="1">UspA domain-containing protein</fullName>
    </recommendedName>
</protein>
<evidence type="ECO:0000313" key="2">
    <source>
        <dbReference type="EMBL" id="SBV97641.1"/>
    </source>
</evidence>
<dbReference type="CDD" id="cd00293">
    <property type="entry name" value="USP-like"/>
    <property type="match status" value="1"/>
</dbReference>
<gene>
    <name evidence="2" type="ORF">KM92DES2_10951</name>
</gene>
<dbReference type="EMBL" id="FLUP01000001">
    <property type="protein sequence ID" value="SBV97641.1"/>
    <property type="molecule type" value="Genomic_DNA"/>
</dbReference>
<proteinExistence type="predicted"/>
<feature type="domain" description="UspA" evidence="1">
    <location>
        <begin position="92"/>
        <end position="187"/>
    </location>
</feature>
<dbReference type="Pfam" id="PF00582">
    <property type="entry name" value="Usp"/>
    <property type="match status" value="1"/>
</dbReference>
<accession>A0A212JDY9</accession>
<evidence type="ECO:0000259" key="1">
    <source>
        <dbReference type="Pfam" id="PF00582"/>
    </source>
</evidence>
<name>A0A212JDY9_9BACT</name>
<dbReference type="AlphaFoldDB" id="A0A212JDY9"/>